<dbReference type="PRINTS" id="PR00105">
    <property type="entry name" value="C5METTRFRASE"/>
</dbReference>
<dbReference type="GO" id="GO:0005634">
    <property type="term" value="C:nucleus"/>
    <property type="evidence" value="ECO:0007669"/>
    <property type="project" value="TreeGrafter"/>
</dbReference>
<gene>
    <name evidence="6" type="ORF">N7460_013945</name>
</gene>
<evidence type="ECO:0000313" key="6">
    <source>
        <dbReference type="EMBL" id="KAJ6023550.1"/>
    </source>
</evidence>
<keyword evidence="4 5" id="KW-0949">S-adenosyl-L-methionine</keyword>
<dbReference type="SUPFAM" id="SSF53335">
    <property type="entry name" value="S-adenosyl-L-methionine-dependent methyltransferases"/>
    <property type="match status" value="1"/>
</dbReference>
<evidence type="ECO:0000256" key="4">
    <source>
        <dbReference type="ARBA" id="ARBA00022691"/>
    </source>
</evidence>
<sequence length="611" mass="67459">MASLDRSRISVSPFGYPTVSRGTQSIAAVLDLTIGDDDMKVETSSPFMPFLTRASIPKPQDIIDLTSDNEEDEDVQTLTSEMQSVTGPSGNAAVDNMELGRFVRTPRATRTISRKASGRSVRPSPQLSETVIGGILYRAGLSLELKDGSFLRIQQVDPLGYDVRFTGRRLFRATHPEVKMYIPKKDNELIWVTQKTDSVSIKNVKQMCDIRFTNHRTDFDVPTPQLTCRLKLTIRQQGVVLVPGQHPLTADQTAIEYLDFRESDNGLGKTSIQLRDEWRGLGRTTLFGEGQAPISAAEDIDNDEVIDLTGVIAGRSRAYTFGDAYCGGGGVSCGARQAGLDIKWAVDSCRHAVDTYQRNFEGVEIEHAQFFDFLTNDPNWMRVDICHCSPPCQTFSPAHTVNCNRDDDNSACIFSAGCLCRTAKPRVLTMEETSGLPERFPDIFHRVLLDMVEIGYSLRWAVLRCDDYGVPQERKRLLVIAAGPGEILPHLPQPTHGLIASPGLLPRSSIWSAIGLIPDDAQDHDIEAGFARWELAHRADYNGYAPAKTITCGGGSTTTTPRGRDLLLLANHNVRKQIGNAVPPLFAKAIYAEIAQCLRESDTKEANGVYR</sequence>
<evidence type="ECO:0000256" key="1">
    <source>
        <dbReference type="ARBA" id="ARBA00011975"/>
    </source>
</evidence>
<keyword evidence="3 5" id="KW-0808">Transferase</keyword>
<feature type="active site" evidence="5">
    <location>
        <position position="392"/>
    </location>
</feature>
<proteinExistence type="inferred from homology"/>
<comment type="similarity">
    <text evidence="5">Belongs to the class I-like SAM-binding methyltransferase superfamily. C5-methyltransferase family.</text>
</comment>
<name>A0AAD6I002_PENCN</name>
<organism evidence="6 7">
    <name type="scientific">Penicillium canescens</name>
    <dbReference type="NCBI Taxonomy" id="5083"/>
    <lineage>
        <taxon>Eukaryota</taxon>
        <taxon>Fungi</taxon>
        <taxon>Dikarya</taxon>
        <taxon>Ascomycota</taxon>
        <taxon>Pezizomycotina</taxon>
        <taxon>Eurotiomycetes</taxon>
        <taxon>Eurotiomycetidae</taxon>
        <taxon>Eurotiales</taxon>
        <taxon>Aspergillaceae</taxon>
        <taxon>Penicillium</taxon>
    </lineage>
</organism>
<evidence type="ECO:0000256" key="5">
    <source>
        <dbReference type="PROSITE-ProRule" id="PRU01016"/>
    </source>
</evidence>
<dbReference type="PROSITE" id="PS51679">
    <property type="entry name" value="SAM_MT_C5"/>
    <property type="match status" value="1"/>
</dbReference>
<dbReference type="EMBL" id="JAQJZL010000016">
    <property type="protein sequence ID" value="KAJ6023550.1"/>
    <property type="molecule type" value="Genomic_DNA"/>
</dbReference>
<keyword evidence="2 5" id="KW-0489">Methyltransferase</keyword>
<evidence type="ECO:0000256" key="2">
    <source>
        <dbReference type="ARBA" id="ARBA00022603"/>
    </source>
</evidence>
<dbReference type="GO" id="GO:0032259">
    <property type="term" value="P:methylation"/>
    <property type="evidence" value="ECO:0007669"/>
    <property type="project" value="UniProtKB-KW"/>
</dbReference>
<reference evidence="6" key="2">
    <citation type="submission" date="2023-01" db="EMBL/GenBank/DDBJ databases">
        <authorList>
            <person name="Petersen C."/>
        </authorList>
    </citation>
    <scope>NUCLEOTIDE SEQUENCE</scope>
    <source>
        <strain evidence="6">IBT 15450</strain>
    </source>
</reference>
<dbReference type="EC" id="2.1.1.37" evidence="1"/>
<dbReference type="PANTHER" id="PTHR10629:SF52">
    <property type="entry name" value="DNA (CYTOSINE-5)-METHYLTRANSFERASE 1"/>
    <property type="match status" value="1"/>
</dbReference>
<protein>
    <recommendedName>
        <fullName evidence="1">DNA (cytosine-5-)-methyltransferase</fullName>
        <ecNumber evidence="1">2.1.1.37</ecNumber>
    </recommendedName>
</protein>
<dbReference type="GO" id="GO:0003677">
    <property type="term" value="F:DNA binding"/>
    <property type="evidence" value="ECO:0007669"/>
    <property type="project" value="TreeGrafter"/>
</dbReference>
<dbReference type="Pfam" id="PF00145">
    <property type="entry name" value="DNA_methylase"/>
    <property type="match status" value="1"/>
</dbReference>
<evidence type="ECO:0000313" key="7">
    <source>
        <dbReference type="Proteomes" id="UP001219568"/>
    </source>
</evidence>
<dbReference type="Gene3D" id="3.40.50.150">
    <property type="entry name" value="Vaccinia Virus protein VP39"/>
    <property type="match status" value="1"/>
</dbReference>
<evidence type="ECO:0000256" key="3">
    <source>
        <dbReference type="ARBA" id="ARBA00022679"/>
    </source>
</evidence>
<dbReference type="PANTHER" id="PTHR10629">
    <property type="entry name" value="CYTOSINE-SPECIFIC METHYLTRANSFERASE"/>
    <property type="match status" value="1"/>
</dbReference>
<accession>A0AAD6I002</accession>
<reference evidence="6" key="1">
    <citation type="journal article" date="2023" name="IMA Fungus">
        <title>Comparative genomic study of the Penicillium genus elucidates a diverse pangenome and 15 lateral gene transfer events.</title>
        <authorList>
            <person name="Petersen C."/>
            <person name="Sorensen T."/>
            <person name="Nielsen M.R."/>
            <person name="Sondergaard T.E."/>
            <person name="Sorensen J.L."/>
            <person name="Fitzpatrick D.A."/>
            <person name="Frisvad J.C."/>
            <person name="Nielsen K.L."/>
        </authorList>
    </citation>
    <scope>NUCLEOTIDE SEQUENCE</scope>
    <source>
        <strain evidence="6">IBT 15450</strain>
    </source>
</reference>
<dbReference type="InterPro" id="IPR001525">
    <property type="entry name" value="C5_MeTfrase"/>
</dbReference>
<keyword evidence="7" id="KW-1185">Reference proteome</keyword>
<dbReference type="Proteomes" id="UP001219568">
    <property type="component" value="Unassembled WGS sequence"/>
</dbReference>
<dbReference type="InterPro" id="IPR029063">
    <property type="entry name" value="SAM-dependent_MTases_sf"/>
</dbReference>
<dbReference type="AlphaFoldDB" id="A0AAD6I002"/>
<dbReference type="GO" id="GO:0003886">
    <property type="term" value="F:DNA (cytosine-5-)-methyltransferase activity"/>
    <property type="evidence" value="ECO:0007669"/>
    <property type="project" value="UniProtKB-EC"/>
</dbReference>
<dbReference type="GO" id="GO:0044027">
    <property type="term" value="P:negative regulation of gene expression via chromosomal CpG island methylation"/>
    <property type="evidence" value="ECO:0007669"/>
    <property type="project" value="TreeGrafter"/>
</dbReference>
<comment type="caution">
    <text evidence="6">The sequence shown here is derived from an EMBL/GenBank/DDBJ whole genome shotgun (WGS) entry which is preliminary data.</text>
</comment>
<dbReference type="InterPro" id="IPR050390">
    <property type="entry name" value="C5-Methyltransferase"/>
</dbReference>